<keyword evidence="2" id="KW-1185">Reference proteome</keyword>
<dbReference type="AlphaFoldDB" id="A0A1W1H8C9"/>
<evidence type="ECO:0000313" key="2">
    <source>
        <dbReference type="Proteomes" id="UP000191931"/>
    </source>
</evidence>
<dbReference type="Proteomes" id="UP000191931">
    <property type="component" value="Unassembled WGS sequence"/>
</dbReference>
<proteinExistence type="predicted"/>
<dbReference type="STRING" id="1246637.MTBBW1_1490009"/>
<accession>A0A1W1H8C9</accession>
<name>A0A1W1H8C9_9BACT</name>
<dbReference type="EMBL" id="FWEV01000056">
    <property type="protein sequence ID" value="SLM28729.1"/>
    <property type="molecule type" value="Genomic_DNA"/>
</dbReference>
<dbReference type="Gene3D" id="1.25.40.10">
    <property type="entry name" value="Tetratricopeptide repeat domain"/>
    <property type="match status" value="1"/>
</dbReference>
<dbReference type="InterPro" id="IPR011990">
    <property type="entry name" value="TPR-like_helical_dom_sf"/>
</dbReference>
<protein>
    <submittedName>
        <fullName evidence="1">Uncharacterized protein</fullName>
    </submittedName>
</protein>
<evidence type="ECO:0000313" key="1">
    <source>
        <dbReference type="EMBL" id="SLM28729.1"/>
    </source>
</evidence>
<gene>
    <name evidence="1" type="ORF">MTBBW1_1490009</name>
</gene>
<organism evidence="1 2">
    <name type="scientific">Desulfamplus magnetovallimortis</name>
    <dbReference type="NCBI Taxonomy" id="1246637"/>
    <lineage>
        <taxon>Bacteria</taxon>
        <taxon>Pseudomonadati</taxon>
        <taxon>Thermodesulfobacteriota</taxon>
        <taxon>Desulfobacteria</taxon>
        <taxon>Desulfobacterales</taxon>
        <taxon>Desulfobacteraceae</taxon>
        <taxon>Desulfamplus</taxon>
    </lineage>
</organism>
<reference evidence="1 2" key="1">
    <citation type="submission" date="2017-03" db="EMBL/GenBank/DDBJ databases">
        <authorList>
            <person name="Afonso C.L."/>
            <person name="Miller P.J."/>
            <person name="Scott M.A."/>
            <person name="Spackman E."/>
            <person name="Goraichik I."/>
            <person name="Dimitrov K.M."/>
            <person name="Suarez D.L."/>
            <person name="Swayne D.E."/>
        </authorList>
    </citation>
    <scope>NUCLEOTIDE SEQUENCE [LARGE SCALE GENOMIC DNA]</scope>
    <source>
        <strain evidence="1">PRJEB14757</strain>
    </source>
</reference>
<sequence>MYAKIAYSCVEKSEISESIKYANLIDQKYYYRKSYLLREIIYWIAKEDSLENAQKTMHDFAQKNKYTNRKWFDRFCFEKICLAMAENGQLKEALQVVKSNEYIDKNRLFVALAEDLARQDLFEDAIELAKSIPEQQAKIKILGMVSTKFAWSNQVDRALATINLIPINSSDGEREQCWAILSIFNALNKKRNSQKSIELLNNMIAELPKQHKCFSTFIKGRCAIELIENVAESGSFEKAMEICQSTYDNDEEKVYVLALIATKFPKTDNAQSSQIAKKIMTIFVNDLNEI</sequence>